<dbReference type="PANTHER" id="PTHR30386:SF28">
    <property type="entry name" value="EXPORTED PROTEIN"/>
    <property type="match status" value="1"/>
</dbReference>
<evidence type="ECO:0000256" key="1">
    <source>
        <dbReference type="SAM" id="Coils"/>
    </source>
</evidence>
<dbReference type="Proteomes" id="UP000198729">
    <property type="component" value="Unassembled WGS sequence"/>
</dbReference>
<evidence type="ECO:0000313" key="4">
    <source>
        <dbReference type="Proteomes" id="UP000198729"/>
    </source>
</evidence>
<feature type="coiled-coil region" evidence="1">
    <location>
        <begin position="195"/>
        <end position="222"/>
    </location>
</feature>
<name>A0A1G5SEP1_9PROT</name>
<dbReference type="PANTHER" id="PTHR30386">
    <property type="entry name" value="MEMBRANE FUSION SUBUNIT OF EMRAB-TOLC MULTIDRUG EFFLUX PUMP"/>
    <property type="match status" value="1"/>
</dbReference>
<reference evidence="3 4" key="1">
    <citation type="submission" date="2016-10" db="EMBL/GenBank/DDBJ databases">
        <authorList>
            <person name="de Groot N.N."/>
        </authorList>
    </citation>
    <scope>NUCLEOTIDE SEQUENCE [LARGE SCALE GENOMIC DNA]</scope>
    <source>
        <strain evidence="3">1</strain>
    </source>
</reference>
<protein>
    <submittedName>
        <fullName evidence="3">Secretion protein HlyD family protein</fullName>
    </submittedName>
</protein>
<dbReference type="InterPro" id="IPR050739">
    <property type="entry name" value="MFP"/>
</dbReference>
<gene>
    <name evidence="3" type="ORF">NSMM_400056</name>
</gene>
<dbReference type="EMBL" id="FMWO01000048">
    <property type="protein sequence ID" value="SCZ85578.1"/>
    <property type="molecule type" value="Genomic_DNA"/>
</dbReference>
<dbReference type="AlphaFoldDB" id="A0A1G5SEP1"/>
<proteinExistence type="predicted"/>
<keyword evidence="2" id="KW-0812">Transmembrane</keyword>
<feature type="transmembrane region" description="Helical" evidence="2">
    <location>
        <begin position="35"/>
        <end position="54"/>
    </location>
</feature>
<dbReference type="STRING" id="51642.NSMM_400056"/>
<keyword evidence="4" id="KW-1185">Reference proteome</keyword>
<evidence type="ECO:0000313" key="3">
    <source>
        <dbReference type="EMBL" id="SCZ85578.1"/>
    </source>
</evidence>
<dbReference type="Gene3D" id="2.40.50.100">
    <property type="match status" value="1"/>
</dbReference>
<accession>A0A1G5SEP1</accession>
<dbReference type="RefSeq" id="WP_090285996.1">
    <property type="nucleotide sequence ID" value="NZ_FMWO01000048.1"/>
</dbReference>
<dbReference type="OrthoDB" id="3084at2"/>
<sequence>MKIRFNQPEKKNPENEQGIRIRYDPSRRTGAAWRWYLILAVASLPLLYLAGLILREVLLTEIDGRIILPHTTVRAQGAGHVQQLQVSLLETVSEGTQLARLTNTSLENGVQRLHGEITFLSGQKESLQRDGSQKQASRLTLFAQDQSQFYLKRLRQYESLFKQGAATQAEVATARSQYIAALERLDSLMLAGQQASTLGAEARQIEARINQLQLEHDILNDQLQMLSPISPAIGLVTEIHARPGEYLSQGQPLLDISFPEQAYISAFIPPKYIDKAVLGQRATIIFPNGEKYEARINFVPGVTHKVSAEDLTLLEVPRSAILARMQFIDTVDSSRLMNGMPVKIRFDTW</sequence>
<organism evidence="3 4">
    <name type="scientific">Nitrosomonas mobilis</name>
    <dbReference type="NCBI Taxonomy" id="51642"/>
    <lineage>
        <taxon>Bacteria</taxon>
        <taxon>Pseudomonadati</taxon>
        <taxon>Pseudomonadota</taxon>
        <taxon>Betaproteobacteria</taxon>
        <taxon>Nitrosomonadales</taxon>
        <taxon>Nitrosomonadaceae</taxon>
        <taxon>Nitrosomonas</taxon>
    </lineage>
</organism>
<keyword evidence="1" id="KW-0175">Coiled coil</keyword>
<keyword evidence="2" id="KW-0472">Membrane</keyword>
<keyword evidence="2" id="KW-1133">Transmembrane helix</keyword>
<evidence type="ECO:0000256" key="2">
    <source>
        <dbReference type="SAM" id="Phobius"/>
    </source>
</evidence>